<dbReference type="AlphaFoldDB" id="A0A9E2L838"/>
<protein>
    <recommendedName>
        <fullName evidence="1">B3/B4 tRNA-binding domain-containing protein</fullName>
    </recommendedName>
</protein>
<sequence length="219" mass="24425">MKIEISDEIRSICPNFIGAMLTATITNTEYDAELWEEIREEEVRIRTHNLDYIREIGSIQSTRAAYKALGKDPSRYRPAAESLIRRVLKNQELYQINTAVDLINLASMATGYSIGGFDADKIIGDATLGVGRADEPYEGIGRGILNIEGLPVYRDQIGGFGTPTSDHERTKLGLDTQHTTVLINGYDGNRSGVQACAEMIANLFVKYTKTTDYEINFYD</sequence>
<dbReference type="GO" id="GO:0003723">
    <property type="term" value="F:RNA binding"/>
    <property type="evidence" value="ECO:0007669"/>
    <property type="project" value="InterPro"/>
</dbReference>
<evidence type="ECO:0000259" key="1">
    <source>
        <dbReference type="SMART" id="SM00873"/>
    </source>
</evidence>
<dbReference type="InterPro" id="IPR020825">
    <property type="entry name" value="Phe-tRNA_synthase-like_B3/B4"/>
</dbReference>
<evidence type="ECO:0000313" key="2">
    <source>
        <dbReference type="EMBL" id="MBU3853725.1"/>
    </source>
</evidence>
<dbReference type="GO" id="GO:0004826">
    <property type="term" value="F:phenylalanine-tRNA ligase activity"/>
    <property type="evidence" value="ECO:0007669"/>
    <property type="project" value="InterPro"/>
</dbReference>
<dbReference type="SMART" id="SM00873">
    <property type="entry name" value="B3_4"/>
    <property type="match status" value="1"/>
</dbReference>
<gene>
    <name evidence="2" type="ORF">H9789_07930</name>
</gene>
<name>A0A9E2L838_9BACT</name>
<reference evidence="2" key="1">
    <citation type="journal article" date="2021" name="PeerJ">
        <title>Extensive microbial diversity within the chicken gut microbiome revealed by metagenomics and culture.</title>
        <authorList>
            <person name="Gilroy R."/>
            <person name="Ravi A."/>
            <person name="Getino M."/>
            <person name="Pursley I."/>
            <person name="Horton D.L."/>
            <person name="Alikhan N.F."/>
            <person name="Baker D."/>
            <person name="Gharbi K."/>
            <person name="Hall N."/>
            <person name="Watson M."/>
            <person name="Adriaenssens E.M."/>
            <person name="Foster-Nyarko E."/>
            <person name="Jarju S."/>
            <person name="Secka A."/>
            <person name="Antonio M."/>
            <person name="Oren A."/>
            <person name="Chaudhuri R.R."/>
            <person name="La Ragione R."/>
            <person name="Hildebrand F."/>
            <person name="Pallen M.J."/>
        </authorList>
    </citation>
    <scope>NUCLEOTIDE SEQUENCE</scope>
    <source>
        <strain evidence="2">G3-2149</strain>
    </source>
</reference>
<evidence type="ECO:0000313" key="3">
    <source>
        <dbReference type="Proteomes" id="UP000823865"/>
    </source>
</evidence>
<reference evidence="2" key="2">
    <citation type="submission" date="2021-04" db="EMBL/GenBank/DDBJ databases">
        <authorList>
            <person name="Gilroy R."/>
        </authorList>
    </citation>
    <scope>NUCLEOTIDE SEQUENCE</scope>
    <source>
        <strain evidence="2">G3-2149</strain>
    </source>
</reference>
<comment type="caution">
    <text evidence="2">The sequence shown here is derived from an EMBL/GenBank/DDBJ whole genome shotgun (WGS) entry which is preliminary data.</text>
</comment>
<organism evidence="2 3">
    <name type="scientific">Candidatus Paraprevotella stercoravium</name>
    <dbReference type="NCBI Taxonomy" id="2838725"/>
    <lineage>
        <taxon>Bacteria</taxon>
        <taxon>Pseudomonadati</taxon>
        <taxon>Bacteroidota</taxon>
        <taxon>Bacteroidia</taxon>
        <taxon>Bacteroidales</taxon>
        <taxon>Prevotellaceae</taxon>
        <taxon>Paraprevotella</taxon>
    </lineage>
</organism>
<proteinExistence type="predicted"/>
<dbReference type="PANTHER" id="PTHR39209:SF2">
    <property type="entry name" value="CYTOPLASMIC PROTEIN"/>
    <property type="match status" value="1"/>
</dbReference>
<dbReference type="PANTHER" id="PTHR39209">
    <property type="match status" value="1"/>
</dbReference>
<dbReference type="Gene3D" id="3.50.40.10">
    <property type="entry name" value="Phenylalanyl-trna Synthetase, Chain B, domain 3"/>
    <property type="match status" value="1"/>
</dbReference>
<dbReference type="Pfam" id="PF03483">
    <property type="entry name" value="B3_4"/>
    <property type="match status" value="1"/>
</dbReference>
<dbReference type="InterPro" id="IPR005146">
    <property type="entry name" value="B3/B4_tRNA-bd"/>
</dbReference>
<feature type="domain" description="B3/B4 tRNA-binding" evidence="1">
    <location>
        <begin position="60"/>
        <end position="209"/>
    </location>
</feature>
<accession>A0A9E2L838</accession>
<dbReference type="SUPFAM" id="SSF56037">
    <property type="entry name" value="PheT/TilS domain"/>
    <property type="match status" value="1"/>
</dbReference>
<dbReference type="EMBL" id="JAHLFU010000169">
    <property type="protein sequence ID" value="MBU3853725.1"/>
    <property type="molecule type" value="Genomic_DNA"/>
</dbReference>
<dbReference type="Proteomes" id="UP000823865">
    <property type="component" value="Unassembled WGS sequence"/>
</dbReference>